<dbReference type="InterPro" id="IPR050557">
    <property type="entry name" value="RTX_toxin/Mannuronan_C5-epim"/>
</dbReference>
<dbReference type="InterPro" id="IPR011049">
    <property type="entry name" value="Serralysin-like_metalloprot_C"/>
</dbReference>
<proteinExistence type="predicted"/>
<name>A0A6L9MGW2_9HYPH</name>
<dbReference type="InterPro" id="IPR001343">
    <property type="entry name" value="Hemolysn_Ca-bd"/>
</dbReference>
<feature type="non-terminal residue" evidence="4">
    <location>
        <position position="1"/>
    </location>
</feature>
<dbReference type="AlphaFoldDB" id="A0A6L9MGW2"/>
<dbReference type="PROSITE" id="PS00330">
    <property type="entry name" value="HEMOLYSIN_CALCIUM"/>
    <property type="match status" value="2"/>
</dbReference>
<reference evidence="4 5" key="1">
    <citation type="submission" date="2020-01" db="EMBL/GenBank/DDBJ databases">
        <title>Genomes of bacteria type strains.</title>
        <authorList>
            <person name="Chen J."/>
            <person name="Zhu S."/>
            <person name="Chen J."/>
        </authorList>
    </citation>
    <scope>NUCLEOTIDE SEQUENCE [LARGE SCALE GENOMIC DNA]</scope>
    <source>
        <strain evidence="4 5">KCTC 52919</strain>
    </source>
</reference>
<comment type="caution">
    <text evidence="4">The sequence shown here is derived from an EMBL/GenBank/DDBJ whole genome shotgun (WGS) entry which is preliminary data.</text>
</comment>
<accession>A0A6L9MGW2</accession>
<dbReference type="GO" id="GO:0005576">
    <property type="term" value="C:extracellular region"/>
    <property type="evidence" value="ECO:0007669"/>
    <property type="project" value="UniProtKB-SubCell"/>
</dbReference>
<dbReference type="PANTHER" id="PTHR38340:SF1">
    <property type="entry name" value="S-LAYER PROTEIN"/>
    <property type="match status" value="1"/>
</dbReference>
<dbReference type="InterPro" id="IPR018511">
    <property type="entry name" value="Hemolysin-typ_Ca-bd_CS"/>
</dbReference>
<dbReference type="EMBL" id="JAAAMJ010000004">
    <property type="protein sequence ID" value="NDV86812.1"/>
    <property type="molecule type" value="Genomic_DNA"/>
</dbReference>
<evidence type="ECO:0000313" key="4">
    <source>
        <dbReference type="EMBL" id="NDV86812.1"/>
    </source>
</evidence>
<feature type="region of interest" description="Disordered" evidence="3">
    <location>
        <begin position="14"/>
        <end position="89"/>
    </location>
</feature>
<evidence type="ECO:0000313" key="5">
    <source>
        <dbReference type="Proteomes" id="UP000476332"/>
    </source>
</evidence>
<gene>
    <name evidence="4" type="ORF">GTW51_08860</name>
</gene>
<dbReference type="Pfam" id="PF00353">
    <property type="entry name" value="HemolysinCabind"/>
    <property type="match status" value="4"/>
</dbReference>
<dbReference type="PRINTS" id="PR00313">
    <property type="entry name" value="CABNDNGRPT"/>
</dbReference>
<dbReference type="RefSeq" id="WP_163043546.1">
    <property type="nucleotide sequence ID" value="NZ_JAAAMJ010000004.1"/>
</dbReference>
<keyword evidence="2" id="KW-0964">Secreted</keyword>
<organism evidence="4 5">
    <name type="scientific">Aurantimonas aggregata</name>
    <dbReference type="NCBI Taxonomy" id="2047720"/>
    <lineage>
        <taxon>Bacteria</taxon>
        <taxon>Pseudomonadati</taxon>
        <taxon>Pseudomonadota</taxon>
        <taxon>Alphaproteobacteria</taxon>
        <taxon>Hyphomicrobiales</taxon>
        <taxon>Aurantimonadaceae</taxon>
        <taxon>Aurantimonas</taxon>
    </lineage>
</organism>
<sequence>LHGDEGDDTILAAAGNDTVHGGAGADTIDGGEGDDVLHGDDGDDTIVAAAGNDTVHGGAGDDAIDGGDGDDVLYGDEGGDTLDGGEGDDHLIGGAGNDVLLDGIGVDILEGGDGEDCVILIADGEVDAVHGGAGTDTLDLSQVVFDATVDLPDGWVTINGTEEARIFEIENIRGGRGNDRLIADDEVNIMVGGAGNDIFVFRSLDALTNEGGPRDHIQDFSVGDRIDLSRLGKSLDDFAAQKLFFAGAATSTTAEIGAVTYRHQFIADDAGEREITVVAGYLDEDPEAEFELVVHGHHDLTANDFILAGRDG</sequence>
<evidence type="ECO:0000256" key="3">
    <source>
        <dbReference type="SAM" id="MobiDB-lite"/>
    </source>
</evidence>
<feature type="compositionally biased region" description="Acidic residues" evidence="3">
    <location>
        <begin position="62"/>
        <end position="86"/>
    </location>
</feature>
<evidence type="ECO:0000256" key="1">
    <source>
        <dbReference type="ARBA" id="ARBA00004613"/>
    </source>
</evidence>
<protein>
    <submittedName>
        <fullName evidence="4">Uncharacterized protein</fullName>
    </submittedName>
</protein>
<dbReference type="SUPFAM" id="SSF51120">
    <property type="entry name" value="beta-Roll"/>
    <property type="match status" value="2"/>
</dbReference>
<dbReference type="GO" id="GO:0005509">
    <property type="term" value="F:calcium ion binding"/>
    <property type="evidence" value="ECO:0007669"/>
    <property type="project" value="InterPro"/>
</dbReference>
<comment type="subcellular location">
    <subcellularLocation>
        <location evidence="1">Secreted</location>
    </subcellularLocation>
</comment>
<dbReference type="PANTHER" id="PTHR38340">
    <property type="entry name" value="S-LAYER PROTEIN"/>
    <property type="match status" value="1"/>
</dbReference>
<dbReference type="Proteomes" id="UP000476332">
    <property type="component" value="Unassembled WGS sequence"/>
</dbReference>
<dbReference type="Gene3D" id="2.150.10.10">
    <property type="entry name" value="Serralysin-like metalloprotease, C-terminal"/>
    <property type="match status" value="3"/>
</dbReference>
<evidence type="ECO:0000256" key="2">
    <source>
        <dbReference type="ARBA" id="ARBA00022525"/>
    </source>
</evidence>
<keyword evidence="5" id="KW-1185">Reference proteome</keyword>